<dbReference type="Proteomes" id="UP000828251">
    <property type="component" value="Unassembled WGS sequence"/>
</dbReference>
<organism evidence="1 2">
    <name type="scientific">Gossypium stocksii</name>
    <dbReference type="NCBI Taxonomy" id="47602"/>
    <lineage>
        <taxon>Eukaryota</taxon>
        <taxon>Viridiplantae</taxon>
        <taxon>Streptophyta</taxon>
        <taxon>Embryophyta</taxon>
        <taxon>Tracheophyta</taxon>
        <taxon>Spermatophyta</taxon>
        <taxon>Magnoliopsida</taxon>
        <taxon>eudicotyledons</taxon>
        <taxon>Gunneridae</taxon>
        <taxon>Pentapetalae</taxon>
        <taxon>rosids</taxon>
        <taxon>malvids</taxon>
        <taxon>Malvales</taxon>
        <taxon>Malvaceae</taxon>
        <taxon>Malvoideae</taxon>
        <taxon>Gossypium</taxon>
    </lineage>
</organism>
<accession>A0A9D3VQJ6</accession>
<keyword evidence="2" id="KW-1185">Reference proteome</keyword>
<evidence type="ECO:0008006" key="3">
    <source>
        <dbReference type="Google" id="ProtNLM"/>
    </source>
</evidence>
<dbReference type="OrthoDB" id="1000712at2759"/>
<dbReference type="EMBL" id="JAIQCV010000006">
    <property type="protein sequence ID" value="KAH1091979.1"/>
    <property type="molecule type" value="Genomic_DNA"/>
</dbReference>
<sequence length="152" mass="17489">MRSLRKLNNHQLNSYDDVFDSSSNSQSLQLVISVPLFVLDKSIIGARVLVVVLPSNQYQEAKVIAIKEVNNLETLTLDELIGSLLTHELMLNDWVEEAKNEKKKVDVALKSTTNKNSESSEEVDEDREMAMFARRFKIFLRSNRGRMFQKKE</sequence>
<protein>
    <recommendedName>
        <fullName evidence="3">UBN2 domain-containing protein</fullName>
    </recommendedName>
</protein>
<reference evidence="1 2" key="1">
    <citation type="journal article" date="2021" name="Plant Biotechnol. J.">
        <title>Multi-omics assisted identification of the key and species-specific regulatory components of drought-tolerant mechanisms in Gossypium stocksii.</title>
        <authorList>
            <person name="Yu D."/>
            <person name="Ke L."/>
            <person name="Zhang D."/>
            <person name="Wu Y."/>
            <person name="Sun Y."/>
            <person name="Mei J."/>
            <person name="Sun J."/>
            <person name="Sun Y."/>
        </authorList>
    </citation>
    <scope>NUCLEOTIDE SEQUENCE [LARGE SCALE GENOMIC DNA]</scope>
    <source>
        <strain evidence="2">cv. E1</strain>
        <tissue evidence="1">Leaf</tissue>
    </source>
</reference>
<dbReference type="AlphaFoldDB" id="A0A9D3VQJ6"/>
<name>A0A9D3VQJ6_9ROSI</name>
<evidence type="ECO:0000313" key="2">
    <source>
        <dbReference type="Proteomes" id="UP000828251"/>
    </source>
</evidence>
<comment type="caution">
    <text evidence="1">The sequence shown here is derived from an EMBL/GenBank/DDBJ whole genome shotgun (WGS) entry which is preliminary data.</text>
</comment>
<gene>
    <name evidence="1" type="ORF">J1N35_019236</name>
</gene>
<evidence type="ECO:0000313" key="1">
    <source>
        <dbReference type="EMBL" id="KAH1091979.1"/>
    </source>
</evidence>
<proteinExistence type="predicted"/>